<dbReference type="InterPro" id="IPR036063">
    <property type="entry name" value="Smr_dom_sf"/>
</dbReference>
<proteinExistence type="predicted"/>
<dbReference type="Pfam" id="PF01713">
    <property type="entry name" value="Smr"/>
    <property type="match status" value="1"/>
</dbReference>
<organism evidence="2 3">
    <name type="scientific">Candidatus Sulfomarinibacter kjeldsenii</name>
    <dbReference type="NCBI Taxonomy" id="2885994"/>
    <lineage>
        <taxon>Bacteria</taxon>
        <taxon>Pseudomonadati</taxon>
        <taxon>Acidobacteriota</taxon>
        <taxon>Thermoanaerobaculia</taxon>
        <taxon>Thermoanaerobaculales</taxon>
        <taxon>Candidatus Sulfomarinibacteraceae</taxon>
        <taxon>Candidatus Sulfomarinibacter</taxon>
    </lineage>
</organism>
<accession>A0A8J7C5L2</accession>
<protein>
    <submittedName>
        <fullName evidence="2">Smr/MutS family protein</fullName>
    </submittedName>
</protein>
<dbReference type="AlphaFoldDB" id="A0A8J7C5L2"/>
<dbReference type="SUPFAM" id="SSF160443">
    <property type="entry name" value="SMR domain-like"/>
    <property type="match status" value="1"/>
</dbReference>
<sequence>MPVEIPVEDSIDLHSFPPRDVPDVVDAYLEVAVEKGFNEVRLIHGRGIGVQRDRVQKLLARHPLISGFHDAPADRGGWGATIAYLKPRP</sequence>
<name>A0A8J7C5L2_9BACT</name>
<dbReference type="Gene3D" id="3.30.1370.110">
    <property type="match status" value="1"/>
</dbReference>
<gene>
    <name evidence="2" type="ORF">IFJ97_06275</name>
</gene>
<dbReference type="EMBL" id="JACXWA010000107">
    <property type="protein sequence ID" value="MBD3870951.1"/>
    <property type="molecule type" value="Genomic_DNA"/>
</dbReference>
<dbReference type="SMART" id="SM00463">
    <property type="entry name" value="SMR"/>
    <property type="match status" value="1"/>
</dbReference>
<reference evidence="2 3" key="1">
    <citation type="submission" date="2020-08" db="EMBL/GenBank/DDBJ databases">
        <title>Acidobacteriota in marine sediments use diverse sulfur dissimilation pathways.</title>
        <authorList>
            <person name="Wasmund K."/>
        </authorList>
    </citation>
    <scope>NUCLEOTIDE SEQUENCE [LARGE SCALE GENOMIC DNA]</scope>
    <source>
        <strain evidence="2">MAG AM3-A</strain>
    </source>
</reference>
<evidence type="ECO:0000313" key="3">
    <source>
        <dbReference type="Proteomes" id="UP000598633"/>
    </source>
</evidence>
<evidence type="ECO:0000313" key="2">
    <source>
        <dbReference type="EMBL" id="MBD3870951.1"/>
    </source>
</evidence>
<feature type="domain" description="Smr" evidence="1">
    <location>
        <begin position="11"/>
        <end position="86"/>
    </location>
</feature>
<comment type="caution">
    <text evidence="2">The sequence shown here is derived from an EMBL/GenBank/DDBJ whole genome shotgun (WGS) entry which is preliminary data.</text>
</comment>
<evidence type="ECO:0000259" key="1">
    <source>
        <dbReference type="PROSITE" id="PS50828"/>
    </source>
</evidence>
<dbReference type="InterPro" id="IPR002625">
    <property type="entry name" value="Smr_dom"/>
</dbReference>
<dbReference type="PROSITE" id="PS50828">
    <property type="entry name" value="SMR"/>
    <property type="match status" value="1"/>
</dbReference>
<dbReference type="Proteomes" id="UP000598633">
    <property type="component" value="Unassembled WGS sequence"/>
</dbReference>